<reference evidence="3" key="1">
    <citation type="submission" date="2022-11" db="UniProtKB">
        <authorList>
            <consortium name="WormBaseParasite"/>
        </authorList>
    </citation>
    <scope>IDENTIFICATION</scope>
</reference>
<sequence>CVRRVVMAKGRQRKLEEALRAGVSNKKVDIDKLMASTTATLLNSNIVFTPSSVPLCNQSDTQNVKITILKPTHNAEPCTDQRNDSDETPKAHQSGKFRKVNKPKSKKSQSIGDKPIKKKAKRRRRRTHKKKAPGAAIR</sequence>
<evidence type="ECO:0000313" key="2">
    <source>
        <dbReference type="Proteomes" id="UP000887569"/>
    </source>
</evidence>
<feature type="compositionally biased region" description="Basic residues" evidence="1">
    <location>
        <begin position="93"/>
        <end position="107"/>
    </location>
</feature>
<organism evidence="2 3">
    <name type="scientific">Parascaris univalens</name>
    <name type="common">Nematode worm</name>
    <dbReference type="NCBI Taxonomy" id="6257"/>
    <lineage>
        <taxon>Eukaryota</taxon>
        <taxon>Metazoa</taxon>
        <taxon>Ecdysozoa</taxon>
        <taxon>Nematoda</taxon>
        <taxon>Chromadorea</taxon>
        <taxon>Rhabditida</taxon>
        <taxon>Spirurina</taxon>
        <taxon>Ascaridomorpha</taxon>
        <taxon>Ascaridoidea</taxon>
        <taxon>Ascarididae</taxon>
        <taxon>Parascaris</taxon>
    </lineage>
</organism>
<feature type="region of interest" description="Disordered" evidence="1">
    <location>
        <begin position="68"/>
        <end position="138"/>
    </location>
</feature>
<keyword evidence="2" id="KW-1185">Reference proteome</keyword>
<feature type="compositionally biased region" description="Basic residues" evidence="1">
    <location>
        <begin position="116"/>
        <end position="132"/>
    </location>
</feature>
<dbReference type="AlphaFoldDB" id="A0A915ACG8"/>
<accession>A0A915ACG8</accession>
<evidence type="ECO:0000313" key="3">
    <source>
        <dbReference type="WBParaSite" id="PgR004_g052_t01"/>
    </source>
</evidence>
<dbReference type="WBParaSite" id="PgR004_g052_t01">
    <property type="protein sequence ID" value="PgR004_g052_t01"/>
    <property type="gene ID" value="PgR004_g052"/>
</dbReference>
<protein>
    <submittedName>
        <fullName evidence="3">Uncharacterized protein</fullName>
    </submittedName>
</protein>
<dbReference type="Proteomes" id="UP000887569">
    <property type="component" value="Unplaced"/>
</dbReference>
<evidence type="ECO:0000256" key="1">
    <source>
        <dbReference type="SAM" id="MobiDB-lite"/>
    </source>
</evidence>
<feature type="compositionally biased region" description="Basic and acidic residues" evidence="1">
    <location>
        <begin position="79"/>
        <end position="90"/>
    </location>
</feature>
<name>A0A915ACG8_PARUN</name>
<proteinExistence type="predicted"/>